<sequence>MPAETVATFEPAGGAALDASNPFAAPSALPYGLPDFAAVGVEHLRPAVAAGMAAQRAEWEAVATDERMPDVANTLEAIERSGTLLRRVMTVFHTLASSVGGDEIHAVETEVAPRLAAHGDAFWLDRRIFDRLESLANAAPLLDLDPETAWLLHTYRKNFQRAGIRLADAQHEQLRSLNGRIVTLETEFSQRVVKAMEVGVVRVEDPAELAGLDEGTVAALARNAADRAGSTLAMPGGGHLVTLMLPTQQPLLARASHRGLRARLLEASLTRGTGVDAASDTRAVLLELARLRAARAQLLGYAHHAAYVVEDGTAASADVVGEMLARLAAPAARNATREAAELQEMLDADPTVPDGTRLAPSDWTYYAERLRKERLSFDDTVLRPYLELDRVLTEGVFYTAGKLFGLTFRERDDLAGYADDVRVWEVLEADGTGVGLFVGDFYARPGKRGGAWMHNLVDQSGLLGQRPVVVNNLNITPPPPGMPTLLTWDEVRTCFHEFGHALHGLFSDVRYPSLSGTSVPRDFVEYPSQVNEMWMAHPDVVARFARHHVTGEPLPAELLEKVLSAGTYGQGFATTEYLGAALLDQAWHQVGPDQVPTEPTEVEAFEREALDRAGVGLELVPPRYRSTYFNHTFGGGYDAGYYSYIWSEVLDADTVEWFEEQAQDGDGGLNRAAGTRFREALLSRGYSQDPLASFRELRGRDAVIDPLLVRRGLTH</sequence>
<name>A0A5B8C1P2_9MICO</name>
<protein>
    <submittedName>
        <fullName evidence="9">M3 family metallopeptidase</fullName>
    </submittedName>
</protein>
<keyword evidence="5 7" id="KW-0862">Zinc</keyword>
<evidence type="ECO:0000256" key="5">
    <source>
        <dbReference type="ARBA" id="ARBA00022833"/>
    </source>
</evidence>
<dbReference type="Gene3D" id="1.10.1370.40">
    <property type="match status" value="1"/>
</dbReference>
<dbReference type="FunFam" id="3.40.390.10:FF:000009">
    <property type="entry name" value="Oligopeptidase A"/>
    <property type="match status" value="1"/>
</dbReference>
<dbReference type="PANTHER" id="PTHR43660:SF1">
    <property type="entry name" value="DIPEPTIDYL CARBOXYPEPTIDASE"/>
    <property type="match status" value="1"/>
</dbReference>
<keyword evidence="4 7" id="KW-0378">Hydrolase</keyword>
<dbReference type="CDD" id="cd06456">
    <property type="entry name" value="M3A_DCP"/>
    <property type="match status" value="1"/>
</dbReference>
<dbReference type="InterPro" id="IPR024077">
    <property type="entry name" value="Neurolysin/TOP_dom2"/>
</dbReference>
<comment type="cofactor">
    <cofactor evidence="7">
        <name>Zn(2+)</name>
        <dbReference type="ChEBI" id="CHEBI:29105"/>
    </cofactor>
    <text evidence="7">Binds 1 zinc ion.</text>
</comment>
<dbReference type="GO" id="GO:0005829">
    <property type="term" value="C:cytosol"/>
    <property type="evidence" value="ECO:0007669"/>
    <property type="project" value="TreeGrafter"/>
</dbReference>
<dbReference type="InterPro" id="IPR024079">
    <property type="entry name" value="MetalloPept_cat_dom_sf"/>
</dbReference>
<dbReference type="GO" id="GO:0004222">
    <property type="term" value="F:metalloendopeptidase activity"/>
    <property type="evidence" value="ECO:0007669"/>
    <property type="project" value="InterPro"/>
</dbReference>
<dbReference type="Gene3D" id="1.10.1370.10">
    <property type="entry name" value="Neurolysin, domain 3"/>
    <property type="match status" value="1"/>
</dbReference>
<proteinExistence type="inferred from homology"/>
<organism evidence="9 10">
    <name type="scientific">Georgenia yuyongxinii</name>
    <dbReference type="NCBI Taxonomy" id="2589797"/>
    <lineage>
        <taxon>Bacteria</taxon>
        <taxon>Bacillati</taxon>
        <taxon>Actinomycetota</taxon>
        <taxon>Actinomycetes</taxon>
        <taxon>Micrococcales</taxon>
        <taxon>Bogoriellaceae</taxon>
        <taxon>Georgenia</taxon>
    </lineage>
</organism>
<keyword evidence="3 7" id="KW-0479">Metal-binding</keyword>
<dbReference type="SUPFAM" id="SSF55486">
    <property type="entry name" value="Metalloproteases ('zincins'), catalytic domain"/>
    <property type="match status" value="1"/>
</dbReference>
<dbReference type="Gene3D" id="3.40.390.10">
    <property type="entry name" value="Collagenase (Catalytic Domain)"/>
    <property type="match status" value="1"/>
</dbReference>
<keyword evidence="2 7" id="KW-0645">Protease</keyword>
<evidence type="ECO:0000256" key="7">
    <source>
        <dbReference type="RuleBase" id="RU003435"/>
    </source>
</evidence>
<dbReference type="InterPro" id="IPR001567">
    <property type="entry name" value="Pept_M3A_M3B_dom"/>
</dbReference>
<dbReference type="AlphaFoldDB" id="A0A5B8C1P2"/>
<dbReference type="GO" id="GO:0006508">
    <property type="term" value="P:proteolysis"/>
    <property type="evidence" value="ECO:0007669"/>
    <property type="project" value="UniProtKB-KW"/>
</dbReference>
<evidence type="ECO:0000256" key="1">
    <source>
        <dbReference type="ARBA" id="ARBA00006040"/>
    </source>
</evidence>
<dbReference type="GO" id="GO:0046872">
    <property type="term" value="F:metal ion binding"/>
    <property type="evidence" value="ECO:0007669"/>
    <property type="project" value="UniProtKB-UniRule"/>
</dbReference>
<dbReference type="Pfam" id="PF01432">
    <property type="entry name" value="Peptidase_M3"/>
    <property type="match status" value="1"/>
</dbReference>
<dbReference type="RefSeq" id="WP_139927906.1">
    <property type="nucleotide sequence ID" value="NZ_CP040915.1"/>
</dbReference>
<evidence type="ECO:0000256" key="6">
    <source>
        <dbReference type="ARBA" id="ARBA00023049"/>
    </source>
</evidence>
<evidence type="ECO:0000256" key="4">
    <source>
        <dbReference type="ARBA" id="ARBA00022801"/>
    </source>
</evidence>
<comment type="similarity">
    <text evidence="1 7">Belongs to the peptidase M3 family.</text>
</comment>
<evidence type="ECO:0000256" key="3">
    <source>
        <dbReference type="ARBA" id="ARBA00022723"/>
    </source>
</evidence>
<gene>
    <name evidence="9" type="ORF">FE374_07350</name>
</gene>
<dbReference type="KEGG" id="gyu:FE374_07350"/>
<dbReference type="OrthoDB" id="9773538at2"/>
<evidence type="ECO:0000313" key="10">
    <source>
        <dbReference type="Proteomes" id="UP000314616"/>
    </source>
</evidence>
<reference evidence="9 10" key="1">
    <citation type="submission" date="2019-05" db="EMBL/GenBank/DDBJ databases">
        <title>Georgenia *** sp. nov., and Georgenia *** sp. nov., isolated from the intestinal contents of plateau pika (Ochotona curzoniae) in the Qinghai-Tibet plateau of China.</title>
        <authorList>
            <person name="Tian Z."/>
        </authorList>
    </citation>
    <scope>NUCLEOTIDE SEQUENCE [LARGE SCALE GENOMIC DNA]</scope>
    <source>
        <strain evidence="9 10">Z443</strain>
    </source>
</reference>
<dbReference type="EMBL" id="CP040915">
    <property type="protein sequence ID" value="QDC24464.1"/>
    <property type="molecule type" value="Genomic_DNA"/>
</dbReference>
<evidence type="ECO:0000256" key="2">
    <source>
        <dbReference type="ARBA" id="ARBA00022670"/>
    </source>
</evidence>
<evidence type="ECO:0000313" key="9">
    <source>
        <dbReference type="EMBL" id="QDC24464.1"/>
    </source>
</evidence>
<accession>A0A5B8C1P2</accession>
<evidence type="ECO:0000259" key="8">
    <source>
        <dbReference type="Pfam" id="PF01432"/>
    </source>
</evidence>
<feature type="domain" description="Peptidase M3A/M3B catalytic" evidence="8">
    <location>
        <begin position="252"/>
        <end position="708"/>
    </location>
</feature>
<keyword evidence="6 7" id="KW-0482">Metalloprotease</keyword>
<dbReference type="PANTHER" id="PTHR43660">
    <property type="entry name" value="DIPEPTIDYL CARBOXYPEPTIDASE"/>
    <property type="match status" value="1"/>
</dbReference>
<dbReference type="GO" id="GO:0004180">
    <property type="term" value="F:carboxypeptidase activity"/>
    <property type="evidence" value="ECO:0007669"/>
    <property type="project" value="TreeGrafter"/>
</dbReference>
<dbReference type="InterPro" id="IPR045090">
    <property type="entry name" value="Pept_M3A_M3B"/>
</dbReference>
<dbReference type="Proteomes" id="UP000314616">
    <property type="component" value="Chromosome"/>
</dbReference>
<dbReference type="InterPro" id="IPR034005">
    <property type="entry name" value="M3A_DCP"/>
</dbReference>